<dbReference type="InterPro" id="IPR017850">
    <property type="entry name" value="Alkaline_phosphatase_core_sf"/>
</dbReference>
<accession>A0A4U1GAU4</accession>
<comment type="caution">
    <text evidence="7">The sequence shown here is derived from an EMBL/GenBank/DDBJ whole genome shotgun (WGS) entry which is preliminary data.</text>
</comment>
<dbReference type="NCBIfam" id="TIGR03396">
    <property type="entry name" value="PC_PLC"/>
    <property type="match status" value="1"/>
</dbReference>
<dbReference type="InterPro" id="IPR006311">
    <property type="entry name" value="TAT_signal"/>
</dbReference>
<dbReference type="Gene3D" id="3.40.720.10">
    <property type="entry name" value="Alkaline Phosphatase, subunit A"/>
    <property type="match status" value="2"/>
</dbReference>
<evidence type="ECO:0000256" key="3">
    <source>
        <dbReference type="ARBA" id="ARBA00022801"/>
    </source>
</evidence>
<dbReference type="PROSITE" id="PS51318">
    <property type="entry name" value="TAT"/>
    <property type="match status" value="1"/>
</dbReference>
<feature type="coiled-coil region" evidence="4">
    <location>
        <begin position="305"/>
        <end position="332"/>
    </location>
</feature>
<accession>A0A4R0M7H4</accession>
<keyword evidence="8" id="KW-1185">Reference proteome</keyword>
<dbReference type="GO" id="GO:0034480">
    <property type="term" value="F:phosphatidylcholine phospholipase C activity"/>
    <property type="evidence" value="ECO:0007669"/>
    <property type="project" value="UniProtKB-EC"/>
</dbReference>
<keyword evidence="4" id="KW-0175">Coiled coil</keyword>
<evidence type="ECO:0000313" key="8">
    <source>
        <dbReference type="Proteomes" id="UP000291117"/>
    </source>
</evidence>
<evidence type="ECO:0000259" key="5">
    <source>
        <dbReference type="Pfam" id="PF05506"/>
    </source>
</evidence>
<sequence length="847" mass="94528">MESRRAFIKKSLLLSGAAGLSTMLPASIQRALAIDPKLGSSFLDAEHIVILMQENRSFDHCFGTLQGVRGFNDPRAITLPNQKPVWMQTDALGDTYAPFRLNIKDSKVTWTGDLPHSRASQVDAYNSGKYDKWLTSKKSGNKKYSDMPLTLGHYTREDLPFNYAMADAFTVCDQNFCSGMTSTTPNRSFFWTGKISYDLDGLQKVNIRNDDFSYGKLPWKAFPELLEENHIAWKFYQNDLSCGGGYKGEERAWLGNFGCNLLEFFAAYNVKFSSRYVKNLQKLVETLPGEINKLQEASPSSDAAAKKINADLKKKMEALDNAASELKKWSQQEYDKLSDRQKTLFKSAFVTNSGDPDYRSITTLSYNDGNTKREVTVPKGDILHQFRKDVNTGKLPAVSWLAGPQNFSDHPSAPWYGAWYVSEVMDILTKNPEVWKKTIFITTYDENDGYYDHVPPFSIPDAKVPGTGLVSKGIDTEVEHVRLANELKQGIPEKAAREAPIGLGFRVPMLIASPWSRGGRVCSEVFDHTSTLQFLETFFTKKLNKNIRIDNISEWRRTICGDLTSVFTPFNGEKVDKIDFLDRNNMVETIYNAKFKGDPSGFKKITDADLTTFAANPQASGLMSSQEKGIRPSCALPYELYVDGKLQDNGKNFEIKLKAGNTVFGKNASGAPFTVYAPAKFTDSSTDIGAQVCRNWSFAVKAGDTLAYSWPLDAFDGGKYHLRVNGPNGYYREFKGTSNNPGLVALCTYERNEASGRLTGNVLLKLVNNGSKAYELSIKDQGYHNNDVKKKIAAGGTQELVLDLKRSHGWYDFSLLVVGVDHFEQRYAGRVENGLASFSDPVMGGIV</sequence>
<reference evidence="6 8" key="1">
    <citation type="submission" date="2019-02" db="EMBL/GenBank/DDBJ databases">
        <title>Pedobacter sp. RP-3-8 sp. nov., isolated from Arctic soil.</title>
        <authorList>
            <person name="Dahal R.H."/>
        </authorList>
    </citation>
    <scope>NUCLEOTIDE SEQUENCE [LARGE SCALE GENOMIC DNA]</scope>
    <source>
        <strain evidence="6 8">RP-3-8</strain>
    </source>
</reference>
<evidence type="ECO:0000313" key="9">
    <source>
        <dbReference type="Proteomes" id="UP000309594"/>
    </source>
</evidence>
<name>A0A4U1GAU4_9SPHI</name>
<dbReference type="Pfam" id="PF05506">
    <property type="entry name" value="PLipase_C_C"/>
    <property type="match status" value="2"/>
</dbReference>
<evidence type="ECO:0000256" key="2">
    <source>
        <dbReference type="ARBA" id="ARBA00012018"/>
    </source>
</evidence>
<dbReference type="GO" id="GO:0016042">
    <property type="term" value="P:lipid catabolic process"/>
    <property type="evidence" value="ECO:0007669"/>
    <property type="project" value="InterPro"/>
</dbReference>
<protein>
    <recommendedName>
        <fullName evidence="2">phospholipase C</fullName>
        <ecNumber evidence="2">3.1.4.3</ecNumber>
    </recommendedName>
</protein>
<dbReference type="PANTHER" id="PTHR31956:SF1">
    <property type="entry name" value="NON-SPECIFIC PHOSPHOLIPASE C1"/>
    <property type="match status" value="1"/>
</dbReference>
<dbReference type="RefSeq" id="WP_131612983.1">
    <property type="nucleotide sequence ID" value="NZ_SJSM01000045.1"/>
</dbReference>
<dbReference type="InterPro" id="IPR017767">
    <property type="entry name" value="PC-PLC"/>
</dbReference>
<evidence type="ECO:0000256" key="1">
    <source>
        <dbReference type="ARBA" id="ARBA00009717"/>
    </source>
</evidence>
<dbReference type="Pfam" id="PF04185">
    <property type="entry name" value="Phosphoesterase"/>
    <property type="match status" value="2"/>
</dbReference>
<dbReference type="PANTHER" id="PTHR31956">
    <property type="entry name" value="NON-SPECIFIC PHOSPHOLIPASE C4-RELATED"/>
    <property type="match status" value="1"/>
</dbReference>
<dbReference type="InterPro" id="IPR007312">
    <property type="entry name" value="Phosphoesterase"/>
</dbReference>
<dbReference type="Proteomes" id="UP000309594">
    <property type="component" value="Unassembled WGS sequence"/>
</dbReference>
<dbReference type="EMBL" id="SJSM01000045">
    <property type="protein sequence ID" value="TCC81977.1"/>
    <property type="molecule type" value="Genomic_DNA"/>
</dbReference>
<feature type="domain" description="Bacterial phospholipase C C-terminal" evidence="5">
    <location>
        <begin position="632"/>
        <end position="736"/>
    </location>
</feature>
<evidence type="ECO:0000313" key="7">
    <source>
        <dbReference type="EMBL" id="TKC61007.1"/>
    </source>
</evidence>
<evidence type="ECO:0000256" key="4">
    <source>
        <dbReference type="SAM" id="Coils"/>
    </source>
</evidence>
<gene>
    <name evidence="6" type="ORF">EZ444_26850</name>
    <name evidence="7" type="ORF">FBD94_10660</name>
</gene>
<proteinExistence type="inferred from homology"/>
<organism evidence="7 9">
    <name type="scientific">Pedobacter hiemivivus</name>
    <dbReference type="NCBI Taxonomy" id="2530454"/>
    <lineage>
        <taxon>Bacteria</taxon>
        <taxon>Pseudomonadati</taxon>
        <taxon>Bacteroidota</taxon>
        <taxon>Sphingobacteriia</taxon>
        <taxon>Sphingobacteriales</taxon>
        <taxon>Sphingobacteriaceae</taxon>
        <taxon>Pedobacter</taxon>
    </lineage>
</organism>
<dbReference type="InterPro" id="IPR008475">
    <property type="entry name" value="PLipase_C_C"/>
</dbReference>
<dbReference type="EMBL" id="SWDX01000004">
    <property type="protein sequence ID" value="TKC61007.1"/>
    <property type="molecule type" value="Genomic_DNA"/>
</dbReference>
<dbReference type="OrthoDB" id="980947at2"/>
<dbReference type="EC" id="3.1.4.3" evidence="2"/>
<reference evidence="7 9" key="2">
    <citation type="submission" date="2019-04" db="EMBL/GenBank/DDBJ databases">
        <title>Pedobacter sp. RP-1-16 sp. nov., isolated from Arctic soil.</title>
        <authorList>
            <person name="Dahal R.H."/>
            <person name="Kim D.-U."/>
        </authorList>
    </citation>
    <scope>NUCLEOTIDE SEQUENCE [LARGE SCALE GENOMIC DNA]</scope>
    <source>
        <strain evidence="7 9">RP-1-16</strain>
    </source>
</reference>
<keyword evidence="3" id="KW-0378">Hydrolase</keyword>
<evidence type="ECO:0000313" key="6">
    <source>
        <dbReference type="EMBL" id="TCC81977.1"/>
    </source>
</evidence>
<feature type="domain" description="Bacterial phospholipase C C-terminal" evidence="5">
    <location>
        <begin position="749"/>
        <end position="830"/>
    </location>
</feature>
<dbReference type="Proteomes" id="UP000291117">
    <property type="component" value="Unassembled WGS sequence"/>
</dbReference>
<comment type="similarity">
    <text evidence="1">Belongs to the bacterial phospholipase C family.</text>
</comment>
<dbReference type="AlphaFoldDB" id="A0A4U1GAU4"/>